<dbReference type="SUPFAM" id="SSF53383">
    <property type="entry name" value="PLP-dependent transferases"/>
    <property type="match status" value="1"/>
</dbReference>
<sequence length="232" mass="25115">MSETHVVHEDLRSDPRTLLARADRVLAPVYARPDVLFTRGKGCRLWSAEGREFLDLTSGIAVTAFGHGTEIVRRAVDGAGGDGAEHGLVHTSNLYHTAPAIELASLLVERSFADRVFFANSGAEAVEAAIKFARLHGGADRRGIVHFEGAFHGRTLGALTATDRVEYQDPFRPLPGGFRKLRFGEPEDLPQIDATTAAVLIEPIQGESGIRVAPAGWLRALRKRCDETGALL</sequence>
<evidence type="ECO:0000256" key="4">
    <source>
        <dbReference type="ARBA" id="ARBA00022898"/>
    </source>
</evidence>
<reference evidence="5" key="1">
    <citation type="submission" date="2020-04" db="EMBL/GenBank/DDBJ databases">
        <authorList>
            <person name="Zhang T."/>
        </authorList>
    </citation>
    <scope>NUCLEOTIDE SEQUENCE</scope>
    <source>
        <strain evidence="5">HKST-UBA01</strain>
    </source>
</reference>
<dbReference type="InterPro" id="IPR015421">
    <property type="entry name" value="PyrdxlP-dep_Trfase_major"/>
</dbReference>
<reference evidence="5" key="2">
    <citation type="journal article" date="2021" name="Microbiome">
        <title>Successional dynamics and alternative stable states in a saline activated sludge microbial community over 9 years.</title>
        <authorList>
            <person name="Wang Y."/>
            <person name="Ye J."/>
            <person name="Ju F."/>
            <person name="Liu L."/>
            <person name="Boyd J.A."/>
            <person name="Deng Y."/>
            <person name="Parks D.H."/>
            <person name="Jiang X."/>
            <person name="Yin X."/>
            <person name="Woodcroft B.J."/>
            <person name="Tyson G.W."/>
            <person name="Hugenholtz P."/>
            <person name="Polz M.F."/>
            <person name="Zhang T."/>
        </authorList>
    </citation>
    <scope>NUCLEOTIDE SEQUENCE</scope>
    <source>
        <strain evidence="5">HKST-UBA01</strain>
    </source>
</reference>
<dbReference type="Gene3D" id="3.90.1150.10">
    <property type="entry name" value="Aspartate Aminotransferase, domain 1"/>
    <property type="match status" value="1"/>
</dbReference>
<dbReference type="EMBL" id="JAGQHR010000256">
    <property type="protein sequence ID" value="MCA9727899.1"/>
    <property type="molecule type" value="Genomic_DNA"/>
</dbReference>
<dbReference type="PANTHER" id="PTHR11986">
    <property type="entry name" value="AMINOTRANSFERASE CLASS III"/>
    <property type="match status" value="1"/>
</dbReference>
<evidence type="ECO:0000256" key="3">
    <source>
        <dbReference type="ARBA" id="ARBA00022679"/>
    </source>
</evidence>
<dbReference type="InterPro" id="IPR015424">
    <property type="entry name" value="PyrdxlP-dep_Trfase"/>
</dbReference>
<dbReference type="Proteomes" id="UP000697710">
    <property type="component" value="Unassembled WGS sequence"/>
</dbReference>
<dbReference type="InterPro" id="IPR015422">
    <property type="entry name" value="PyrdxlP-dep_Trfase_small"/>
</dbReference>
<dbReference type="InterPro" id="IPR050103">
    <property type="entry name" value="Class-III_PLP-dep_AT"/>
</dbReference>
<protein>
    <submittedName>
        <fullName evidence="5">Aminotransferase class III-fold pyridoxal phosphate-dependent enzyme</fullName>
    </submittedName>
</protein>
<dbReference type="GO" id="GO:0030170">
    <property type="term" value="F:pyridoxal phosphate binding"/>
    <property type="evidence" value="ECO:0007669"/>
    <property type="project" value="InterPro"/>
</dbReference>
<keyword evidence="2 5" id="KW-0032">Aminotransferase</keyword>
<evidence type="ECO:0000313" key="5">
    <source>
        <dbReference type="EMBL" id="MCA9727899.1"/>
    </source>
</evidence>
<dbReference type="GO" id="GO:0042802">
    <property type="term" value="F:identical protein binding"/>
    <property type="evidence" value="ECO:0007669"/>
    <property type="project" value="TreeGrafter"/>
</dbReference>
<gene>
    <name evidence="5" type="ORF">KC729_09475</name>
</gene>
<evidence type="ECO:0000256" key="1">
    <source>
        <dbReference type="ARBA" id="ARBA00001933"/>
    </source>
</evidence>
<keyword evidence="3" id="KW-0808">Transferase</keyword>
<accession>A0A956LYK1</accession>
<proteinExistence type="predicted"/>
<feature type="non-terminal residue" evidence="5">
    <location>
        <position position="232"/>
    </location>
</feature>
<dbReference type="Gene3D" id="3.40.640.10">
    <property type="entry name" value="Type I PLP-dependent aspartate aminotransferase-like (Major domain)"/>
    <property type="match status" value="1"/>
</dbReference>
<evidence type="ECO:0000256" key="2">
    <source>
        <dbReference type="ARBA" id="ARBA00022576"/>
    </source>
</evidence>
<keyword evidence="4" id="KW-0663">Pyridoxal phosphate</keyword>
<evidence type="ECO:0000313" key="6">
    <source>
        <dbReference type="Proteomes" id="UP000697710"/>
    </source>
</evidence>
<dbReference type="Pfam" id="PF00202">
    <property type="entry name" value="Aminotran_3"/>
    <property type="match status" value="1"/>
</dbReference>
<dbReference type="PANTHER" id="PTHR11986:SF79">
    <property type="entry name" value="ACETYLORNITHINE AMINOTRANSFERASE, MITOCHONDRIAL"/>
    <property type="match status" value="1"/>
</dbReference>
<comment type="cofactor">
    <cofactor evidence="1">
        <name>pyridoxal 5'-phosphate</name>
        <dbReference type="ChEBI" id="CHEBI:597326"/>
    </cofactor>
</comment>
<dbReference type="InterPro" id="IPR005814">
    <property type="entry name" value="Aminotrans_3"/>
</dbReference>
<dbReference type="AlphaFoldDB" id="A0A956LYK1"/>
<dbReference type="GO" id="GO:0008483">
    <property type="term" value="F:transaminase activity"/>
    <property type="evidence" value="ECO:0007669"/>
    <property type="project" value="UniProtKB-KW"/>
</dbReference>
<comment type="caution">
    <text evidence="5">The sequence shown here is derived from an EMBL/GenBank/DDBJ whole genome shotgun (WGS) entry which is preliminary data.</text>
</comment>
<organism evidence="5 6">
    <name type="scientific">Eiseniibacteriota bacterium</name>
    <dbReference type="NCBI Taxonomy" id="2212470"/>
    <lineage>
        <taxon>Bacteria</taxon>
        <taxon>Candidatus Eiseniibacteriota</taxon>
    </lineage>
</organism>
<name>A0A956LYK1_UNCEI</name>